<gene>
    <name evidence="16" type="ORF">DRE_03453</name>
</gene>
<dbReference type="Gene3D" id="3.90.550.10">
    <property type="entry name" value="Spore Coat Polysaccharide Biosynthesis Protein SpsA, Chain A"/>
    <property type="match status" value="1"/>
</dbReference>
<dbReference type="InterPro" id="IPR005835">
    <property type="entry name" value="NTP_transferase_dom"/>
</dbReference>
<keyword evidence="4" id="KW-0963">Cytoplasm</keyword>
<feature type="region of interest" description="Disordered" evidence="13">
    <location>
        <begin position="345"/>
        <end position="369"/>
    </location>
</feature>
<dbReference type="Pfam" id="PF25087">
    <property type="entry name" value="GMPPB_C"/>
    <property type="match status" value="1"/>
</dbReference>
<evidence type="ECO:0000259" key="14">
    <source>
        <dbReference type="Pfam" id="PF00483"/>
    </source>
</evidence>
<feature type="domain" description="Mannose-1-phosphate guanyltransferase C-terminal" evidence="15">
    <location>
        <begin position="450"/>
        <end position="529"/>
    </location>
</feature>
<evidence type="ECO:0000256" key="4">
    <source>
        <dbReference type="ARBA" id="ARBA00022490"/>
    </source>
</evidence>
<name>W7HUD3_9PEZI</name>
<dbReference type="GO" id="GO:0002183">
    <property type="term" value="P:cytoplasmic translational initiation"/>
    <property type="evidence" value="ECO:0007669"/>
    <property type="project" value="TreeGrafter"/>
</dbReference>
<dbReference type="Proteomes" id="UP000024837">
    <property type="component" value="Unassembled WGS sequence"/>
</dbReference>
<dbReference type="SUPFAM" id="SSF53448">
    <property type="entry name" value="Nucleotide-diphospho-sugar transferases"/>
    <property type="match status" value="1"/>
</dbReference>
<comment type="subcellular location">
    <subcellularLocation>
        <location evidence="1">Cytoplasm</location>
        <location evidence="1">Cytosol</location>
    </subcellularLocation>
</comment>
<dbReference type="EMBL" id="KI966412">
    <property type="protein sequence ID" value="EWC47084.1"/>
    <property type="molecule type" value="Genomic_DNA"/>
</dbReference>
<dbReference type="Pfam" id="PF00483">
    <property type="entry name" value="NTP_transferase"/>
    <property type="match status" value="1"/>
</dbReference>
<feature type="compositionally biased region" description="Low complexity" evidence="13">
    <location>
        <begin position="703"/>
        <end position="714"/>
    </location>
</feature>
<evidence type="ECO:0000256" key="6">
    <source>
        <dbReference type="ARBA" id="ARBA00022917"/>
    </source>
</evidence>
<dbReference type="GO" id="GO:0005085">
    <property type="term" value="F:guanyl-nucleotide exchange factor activity"/>
    <property type="evidence" value="ECO:0007669"/>
    <property type="project" value="TreeGrafter"/>
</dbReference>
<evidence type="ECO:0000256" key="9">
    <source>
        <dbReference type="ARBA" id="ARBA00044196"/>
    </source>
</evidence>
<dbReference type="GO" id="GO:0003743">
    <property type="term" value="F:translation initiation factor activity"/>
    <property type="evidence" value="ECO:0007669"/>
    <property type="project" value="UniProtKB-KW"/>
</dbReference>
<dbReference type="HOGENOM" id="CLU_333450_0_0_1"/>
<feature type="compositionally biased region" description="Acidic residues" evidence="13">
    <location>
        <begin position="538"/>
        <end position="587"/>
    </location>
</feature>
<evidence type="ECO:0000256" key="3">
    <source>
        <dbReference type="ARBA" id="ARBA00018601"/>
    </source>
</evidence>
<evidence type="ECO:0000256" key="11">
    <source>
        <dbReference type="ARBA" id="ARBA00045373"/>
    </source>
</evidence>
<organism evidence="16 17">
    <name type="scientific">Drechslerella stenobrocha 248</name>
    <dbReference type="NCBI Taxonomy" id="1043628"/>
    <lineage>
        <taxon>Eukaryota</taxon>
        <taxon>Fungi</taxon>
        <taxon>Dikarya</taxon>
        <taxon>Ascomycota</taxon>
        <taxon>Pezizomycotina</taxon>
        <taxon>Orbiliomycetes</taxon>
        <taxon>Orbiliales</taxon>
        <taxon>Orbiliaceae</taxon>
        <taxon>Drechslerella</taxon>
    </lineage>
</organism>
<evidence type="ECO:0000256" key="8">
    <source>
        <dbReference type="ARBA" id="ARBA00031190"/>
    </source>
</evidence>
<dbReference type="InterPro" id="IPR051960">
    <property type="entry name" value="eIF2B_gamma"/>
</dbReference>
<dbReference type="InterPro" id="IPR029044">
    <property type="entry name" value="Nucleotide-diphossugar_trans"/>
</dbReference>
<feature type="compositionally biased region" description="Acidic residues" evidence="13">
    <location>
        <begin position="672"/>
        <end position="702"/>
    </location>
</feature>
<evidence type="ECO:0000256" key="5">
    <source>
        <dbReference type="ARBA" id="ARBA00022540"/>
    </source>
</evidence>
<feature type="region of interest" description="Disordered" evidence="13">
    <location>
        <begin position="529"/>
        <end position="733"/>
    </location>
</feature>
<keyword evidence="17" id="KW-1185">Reference proteome</keyword>
<evidence type="ECO:0000256" key="7">
    <source>
        <dbReference type="ARBA" id="ARBA00030179"/>
    </source>
</evidence>
<dbReference type="GO" id="GO:0005829">
    <property type="term" value="C:cytosol"/>
    <property type="evidence" value="ECO:0007669"/>
    <property type="project" value="UniProtKB-SubCell"/>
</dbReference>
<dbReference type="InterPro" id="IPR056729">
    <property type="entry name" value="GMPPB_C"/>
</dbReference>
<feature type="compositionally biased region" description="Basic and acidic residues" evidence="13">
    <location>
        <begin position="767"/>
        <end position="782"/>
    </location>
</feature>
<feature type="compositionally biased region" description="Low complexity" evidence="13">
    <location>
        <begin position="826"/>
        <end position="841"/>
    </location>
</feature>
<sequence>MPSTHRALGLTAVILCGEGNDLKPLLSNVPKALLPVANKPMIQYPLEWLLDGGIDAIIIVCLQGQEDAIRAVVKDIYVEYDSYYPKGTKPTPLPEVIGAVAPGSGAGTAEALRQPQVYGAIKTDFMVVACDSICEIRVATLIKEWMLLPENAGNKAGALSVWYDIKKEKGTERDLALTTPVPRFGVTSTTKAAELSYLLEHFGSRRNDLDHDLDIRTAVFKRHPKVALQTAQRDAHIYVLPHWSLKFILANYHDKMASLKDHVLPWWAKAGWQASGVLAQELGLIGILQGHEDASGDQNSGTESVLGGLAAEDIENFLGMSTMRVSTWQAPTVAAKGRKEINTRGWFPTATGGCDPSPVSSPSDSDKPKRFQKIKEPEYNGLFVPGVAIFKPKMTITPLTTTPLVRRVDSLPLYLSTCLEIARNPITNCRPVAMSAKIHLRSNVSSIDSMVGEHTDVDERVIVKRTVIGNNVRICKLARIQSCVILDGVTVGAGCKLDGCIIGRSVKIGPGSSLTGCQVTEGVTIRDGSVEKDRLIDQDSEDSSDDDMFGASDGDQDDGDEGEEGEEEDDEDEDDEDEDDDKNDDDDKSSKSVPTVTKESAAPISSILSSTHTSKPAAQPEPEEPAKEAGKGVEETAQLSNDTNTSPQEKDGQQTEEASEGGPSVPFLQLELADEDSEEEEDDFEPDSDESSFCDEEYDSQFDSDAVASGDDAGNLSGPEEDGGPLKSPKRISKSFSEDLTKIMAQVVGLDLKSSPEETSKVGGENNHIKEEDTSKPVKVEDPTMEAEPPVSIGTSKAAVPPGTAEAARGTDNIEVTDGTKEVSQPAPTGLTDTTNTTGIPPVVPVADPVSEKREGK</sequence>
<feature type="compositionally biased region" description="Basic and acidic residues" evidence="13">
    <location>
        <begin position="624"/>
        <end position="634"/>
    </location>
</feature>
<keyword evidence="5" id="KW-0396">Initiation factor</keyword>
<dbReference type="AlphaFoldDB" id="W7HUD3"/>
<feature type="compositionally biased region" description="Polar residues" evidence="13">
    <location>
        <begin position="637"/>
        <end position="647"/>
    </location>
</feature>
<keyword evidence="6" id="KW-0648">Protein biosynthesis</keyword>
<reference evidence="16 17" key="1">
    <citation type="submission" date="2013-05" db="EMBL/GenBank/DDBJ databases">
        <title>Drechslerella stenobrocha genome reveals carnivorous origination and mechanical trapping mechanism of predatory fungi.</title>
        <authorList>
            <person name="Liu X."/>
            <person name="Zhang W."/>
            <person name="Liu K."/>
        </authorList>
    </citation>
    <scope>NUCLEOTIDE SEQUENCE [LARGE SCALE GENOMIC DNA]</scope>
    <source>
        <strain evidence="16 17">248</strain>
    </source>
</reference>
<evidence type="ECO:0000256" key="2">
    <source>
        <dbReference type="ARBA" id="ARBA00007878"/>
    </source>
</evidence>
<evidence type="ECO:0000313" key="17">
    <source>
        <dbReference type="Proteomes" id="UP000024837"/>
    </source>
</evidence>
<comment type="subunit">
    <text evidence="12">Component of the translation initiation factor 2B (eIF2B) complex which is a heterodecamer of two sets of five different subunits: alpha, beta, gamma, delta and epsilon. Subunits alpha, beta and delta comprise a regulatory subcomplex and subunits epsilon and gamma comprise a catalytic subcomplex. Within the complex, the hexameric regulatory complex resides at the center, with the two heterodimeric catalytic subcomplexes bound on opposite sides.</text>
</comment>
<evidence type="ECO:0000256" key="12">
    <source>
        <dbReference type="ARBA" id="ARBA00046432"/>
    </source>
</evidence>
<proteinExistence type="inferred from homology"/>
<feature type="region of interest" description="Disordered" evidence="13">
    <location>
        <begin position="751"/>
        <end position="857"/>
    </location>
</feature>
<dbReference type="SUPFAM" id="SSF51161">
    <property type="entry name" value="Trimeric LpxA-like enzymes"/>
    <property type="match status" value="1"/>
</dbReference>
<evidence type="ECO:0000256" key="13">
    <source>
        <dbReference type="SAM" id="MobiDB-lite"/>
    </source>
</evidence>
<evidence type="ECO:0000256" key="10">
    <source>
        <dbReference type="ARBA" id="ARBA00044229"/>
    </source>
</evidence>
<dbReference type="PANTHER" id="PTHR45989">
    <property type="entry name" value="TRANSLATION INITIATION FACTOR EIF-2B SUBUNIT GAMMA"/>
    <property type="match status" value="1"/>
</dbReference>
<dbReference type="GO" id="GO:0005851">
    <property type="term" value="C:eukaryotic translation initiation factor 2B complex"/>
    <property type="evidence" value="ECO:0007669"/>
    <property type="project" value="TreeGrafter"/>
</dbReference>
<dbReference type="Gene3D" id="2.160.10.10">
    <property type="entry name" value="Hexapeptide repeat proteins"/>
    <property type="match status" value="1"/>
</dbReference>
<dbReference type="OrthoDB" id="10250549at2759"/>
<evidence type="ECO:0000313" key="16">
    <source>
        <dbReference type="EMBL" id="EWC47084.1"/>
    </source>
</evidence>
<comment type="function">
    <text evidence="11">Acts as a component of the translation initiation factor 2B (eIF2B) complex, which catalyzes the exchange of GDP for GTP on the eukaryotic initiation factor 2 (eIF2) complex gamma subunit. Its guanine nucleotide exchange factor activity is repressed when bound to eIF2 complex phosphorylated on the alpha subunit, thereby limiting the amount of methionyl-initiator methionine tRNA available to the ribosome and consequently global translation is repressed.</text>
</comment>
<feature type="domain" description="Nucleotidyl transferase" evidence="14">
    <location>
        <begin position="12"/>
        <end position="144"/>
    </location>
</feature>
<comment type="similarity">
    <text evidence="2">Belongs to the eIF-2B gamma/epsilon subunits family.</text>
</comment>
<dbReference type="PANTHER" id="PTHR45989:SF1">
    <property type="entry name" value="TRANSLATION INITIATION FACTOR EIF-2B SUBUNIT GAMMA"/>
    <property type="match status" value="1"/>
</dbReference>
<dbReference type="InterPro" id="IPR011004">
    <property type="entry name" value="Trimer_LpxA-like_sf"/>
</dbReference>
<protein>
    <recommendedName>
        <fullName evidence="3">Mannose-1-phosphate guanyltransferase</fullName>
    </recommendedName>
    <alternativeName>
        <fullName evidence="8">GDP-mannose pyrophosphorylase</fullName>
    </alternativeName>
    <alternativeName>
        <fullName evidence="7">GTP-mannose-1-phosphate guanylyltransferase</fullName>
    </alternativeName>
    <alternativeName>
        <fullName evidence="9">Translation initiation factor eIF2B subunit gamma</fullName>
    </alternativeName>
    <alternativeName>
        <fullName evidence="10">eIF2B GDP-GTP exchange factor subunit gamma</fullName>
    </alternativeName>
</protein>
<accession>W7HUD3</accession>
<evidence type="ECO:0000256" key="1">
    <source>
        <dbReference type="ARBA" id="ARBA00004514"/>
    </source>
</evidence>
<evidence type="ECO:0000259" key="15">
    <source>
        <dbReference type="Pfam" id="PF25087"/>
    </source>
</evidence>